<accession>A0A7W7PZP6</accession>
<dbReference type="AlphaFoldDB" id="A0A7W7PZP6"/>
<reference evidence="1 2" key="1">
    <citation type="submission" date="2020-08" db="EMBL/GenBank/DDBJ databases">
        <title>Genomic Encyclopedia of Type Strains, Phase III (KMG-III): the genomes of soil and plant-associated and newly described type strains.</title>
        <authorList>
            <person name="Whitman W."/>
        </authorList>
    </citation>
    <scope>NUCLEOTIDE SEQUENCE [LARGE SCALE GENOMIC DNA]</scope>
    <source>
        <strain evidence="1 2">CECT 8960</strain>
    </source>
</reference>
<proteinExistence type="predicted"/>
<protein>
    <submittedName>
        <fullName evidence="1">Uncharacterized protein</fullName>
    </submittedName>
</protein>
<evidence type="ECO:0000313" key="2">
    <source>
        <dbReference type="Proteomes" id="UP000520767"/>
    </source>
</evidence>
<name>A0A7W7PZP6_9PSEU</name>
<evidence type="ECO:0000313" key="1">
    <source>
        <dbReference type="EMBL" id="MBB4904284.1"/>
    </source>
</evidence>
<dbReference type="RefSeq" id="WP_184808553.1">
    <property type="nucleotide sequence ID" value="NZ_JACHJQ010000001.1"/>
</dbReference>
<keyword evidence="2" id="KW-1185">Reference proteome</keyword>
<organism evidence="1 2">
    <name type="scientific">Actinophytocola algeriensis</name>
    <dbReference type="NCBI Taxonomy" id="1768010"/>
    <lineage>
        <taxon>Bacteria</taxon>
        <taxon>Bacillati</taxon>
        <taxon>Actinomycetota</taxon>
        <taxon>Actinomycetes</taxon>
        <taxon>Pseudonocardiales</taxon>
        <taxon>Pseudonocardiaceae</taxon>
    </lineage>
</organism>
<dbReference type="Proteomes" id="UP000520767">
    <property type="component" value="Unassembled WGS sequence"/>
</dbReference>
<dbReference type="EMBL" id="JACHJQ010000001">
    <property type="protein sequence ID" value="MBB4904284.1"/>
    <property type="molecule type" value="Genomic_DNA"/>
</dbReference>
<sequence>MPEPPTDFFQEMSAPTLCSRWPEAVGLVLRGRTTRVVVPVAPVAGTVISVVNQVEVIIGGHANGSHLAADRRHLCGALQRGQRGQRGELVGCRRIHQR</sequence>
<comment type="caution">
    <text evidence="1">The sequence shown here is derived from an EMBL/GenBank/DDBJ whole genome shotgun (WGS) entry which is preliminary data.</text>
</comment>
<gene>
    <name evidence="1" type="ORF">FHR82_000494</name>
</gene>